<evidence type="ECO:0000313" key="3">
    <source>
        <dbReference type="EMBL" id="SHJ55360.1"/>
    </source>
</evidence>
<dbReference type="RefSeq" id="WP_242941668.1">
    <property type="nucleotide sequence ID" value="NZ_FQYT01000016.1"/>
</dbReference>
<dbReference type="CDD" id="cd01651">
    <property type="entry name" value="RT_G2_intron"/>
    <property type="match status" value="1"/>
</dbReference>
<dbReference type="InterPro" id="IPR000477">
    <property type="entry name" value="RT_dom"/>
</dbReference>
<feature type="domain" description="Reverse transcriptase" evidence="1">
    <location>
        <begin position="98"/>
        <end position="239"/>
    </location>
</feature>
<dbReference type="InterPro" id="IPR043502">
    <property type="entry name" value="DNA/RNA_pol_sf"/>
</dbReference>
<dbReference type="AlphaFoldDB" id="A0A1M6K913"/>
<evidence type="ECO:0000313" key="2">
    <source>
        <dbReference type="EMBL" id="SHJ25458.1"/>
    </source>
</evidence>
<dbReference type="Pfam" id="PF00078">
    <property type="entry name" value="RVT_1"/>
    <property type="match status" value="1"/>
</dbReference>
<dbReference type="EMBL" id="FQYT01000025">
    <property type="protein sequence ID" value="SHJ55360.1"/>
    <property type="molecule type" value="Genomic_DNA"/>
</dbReference>
<organism evidence="3 4">
    <name type="scientific">Parasporobacterium paucivorans DSM 15970</name>
    <dbReference type="NCBI Taxonomy" id="1122934"/>
    <lineage>
        <taxon>Bacteria</taxon>
        <taxon>Bacillati</taxon>
        <taxon>Bacillota</taxon>
        <taxon>Clostridia</taxon>
        <taxon>Lachnospirales</taxon>
        <taxon>Lachnospiraceae</taxon>
        <taxon>Parasporobacterium</taxon>
    </lineage>
</organism>
<keyword evidence="3" id="KW-0548">Nucleotidyltransferase</keyword>
<accession>A0A1M6K913</accession>
<sequence>MKVTDSRFKNRQLHIEDYLQMVSAEQKEYAEVFDYGKITEKSGIITDYWTNNLLDLILLKDNLNKAYKRVKANKGKGGIDGMQVDELLPFLRENQDTLIQEIRNGKYKPNPVRRVEIPKETKGEFRKIGVPTVVDRVIQQAITQELTPIYEEQFSENSFGFRPKRGAHGALKQCQKNVNDGYVYVVDMDLEKFFDTVSQSKLIEVLSRTIKDGRLISLIHKYLNAGVIANGMFERTEIG</sequence>
<keyword evidence="3" id="KW-0695">RNA-directed DNA polymerase</keyword>
<keyword evidence="3" id="KW-0808">Transferase</keyword>
<evidence type="ECO:0000313" key="4">
    <source>
        <dbReference type="Proteomes" id="UP000184342"/>
    </source>
</evidence>
<gene>
    <name evidence="2" type="ORF">SAMN02745691_01596</name>
    <name evidence="3" type="ORF">SAMN02745691_02155</name>
</gene>
<name>A0A1M6K913_9FIRM</name>
<feature type="non-terminal residue" evidence="3">
    <location>
        <position position="239"/>
    </location>
</feature>
<keyword evidence="4" id="KW-1185">Reference proteome</keyword>
<dbReference type="PANTHER" id="PTHR34047:SF8">
    <property type="entry name" value="PROTEIN YKFC"/>
    <property type="match status" value="1"/>
</dbReference>
<evidence type="ECO:0000259" key="1">
    <source>
        <dbReference type="PROSITE" id="PS50878"/>
    </source>
</evidence>
<protein>
    <submittedName>
        <fullName evidence="3">Group II intron reverse transcriptase/maturase</fullName>
    </submittedName>
</protein>
<dbReference type="PROSITE" id="PS50878">
    <property type="entry name" value="RT_POL"/>
    <property type="match status" value="1"/>
</dbReference>
<dbReference type="InterPro" id="IPR051083">
    <property type="entry name" value="GrpII_Intron_Splice-Mob/Def"/>
</dbReference>
<dbReference type="Proteomes" id="UP000184342">
    <property type="component" value="Unassembled WGS sequence"/>
</dbReference>
<reference evidence="3 4" key="1">
    <citation type="submission" date="2016-11" db="EMBL/GenBank/DDBJ databases">
        <authorList>
            <person name="Jaros S."/>
            <person name="Januszkiewicz K."/>
            <person name="Wedrychowicz H."/>
        </authorList>
    </citation>
    <scope>NUCLEOTIDE SEQUENCE [LARGE SCALE GENOMIC DNA]</scope>
    <source>
        <strain evidence="3 4">DSM 15970</strain>
    </source>
</reference>
<dbReference type="GO" id="GO:0003964">
    <property type="term" value="F:RNA-directed DNA polymerase activity"/>
    <property type="evidence" value="ECO:0007669"/>
    <property type="project" value="UniProtKB-KW"/>
</dbReference>
<dbReference type="EMBL" id="FQYT01000016">
    <property type="protein sequence ID" value="SHJ25458.1"/>
    <property type="molecule type" value="Genomic_DNA"/>
</dbReference>
<proteinExistence type="predicted"/>
<dbReference type="PANTHER" id="PTHR34047">
    <property type="entry name" value="NUCLEAR INTRON MATURASE 1, MITOCHONDRIAL-RELATED"/>
    <property type="match status" value="1"/>
</dbReference>
<dbReference type="SUPFAM" id="SSF56672">
    <property type="entry name" value="DNA/RNA polymerases"/>
    <property type="match status" value="1"/>
</dbReference>